<dbReference type="InterPro" id="IPR036291">
    <property type="entry name" value="NAD(P)-bd_dom_sf"/>
</dbReference>
<name>A0A2T7P4U5_POMCA</name>
<evidence type="ECO:0008006" key="7">
    <source>
        <dbReference type="Google" id="ProtNLM"/>
    </source>
</evidence>
<dbReference type="GO" id="GO:0006631">
    <property type="term" value="P:fatty acid metabolic process"/>
    <property type="evidence" value="ECO:0007669"/>
    <property type="project" value="InterPro"/>
</dbReference>
<dbReference type="Gene3D" id="3.40.50.720">
    <property type="entry name" value="NAD(P)-binding Rossmann-like Domain"/>
    <property type="match status" value="1"/>
</dbReference>
<dbReference type="Pfam" id="PF00725">
    <property type="entry name" value="3HCDH"/>
    <property type="match status" value="1"/>
</dbReference>
<proteinExistence type="inferred from homology"/>
<dbReference type="InterPro" id="IPR006180">
    <property type="entry name" value="3-OHacyl-CoA_DH_CS"/>
</dbReference>
<reference evidence="5 6" key="1">
    <citation type="submission" date="2018-04" db="EMBL/GenBank/DDBJ databases">
        <title>The genome of golden apple snail Pomacea canaliculata provides insight into stress tolerance and invasive adaptation.</title>
        <authorList>
            <person name="Liu C."/>
            <person name="Liu B."/>
            <person name="Ren Y."/>
            <person name="Zhang Y."/>
            <person name="Wang H."/>
            <person name="Li S."/>
            <person name="Jiang F."/>
            <person name="Yin L."/>
            <person name="Zhang G."/>
            <person name="Qian W."/>
            <person name="Fan W."/>
        </authorList>
    </citation>
    <scope>NUCLEOTIDE SEQUENCE [LARGE SCALE GENOMIC DNA]</scope>
    <source>
        <strain evidence="5">SZHN2017</strain>
        <tissue evidence="5">Muscle</tissue>
    </source>
</reference>
<dbReference type="Gene3D" id="1.10.1040.10">
    <property type="entry name" value="N-(1-d-carboxylethyl)-l-norvaline Dehydrogenase, domain 2"/>
    <property type="match status" value="1"/>
</dbReference>
<sequence length="311" mass="35040">MADSGDRKVAIIGSGLIGRSYAMLFASSGYQVSLYDIEIEQIDKAKDDIKSQLLKLEEEDEQYQLIQGVTDLKSCVEDAFFVLECVPERLEIKQNVWKEAEPFITRDDVILSSSTSALLPSDISRNFLRKERFIISHPTNPPFYVPLVEVVPASWTDADVVTQTLKLLESIGLVPVLVRKEVKGFVLNRIQYAILAESWRLIRDGVMTAGDLDKVMSCGLGVRYAFMGPFETAYLNAEGMHSYSERYADMILGIQQDMGPPERMDGPVLDLIQIDMEATVGPVSEIQQRRQWRDRRLAALAKLKADLNKND</sequence>
<comment type="similarity">
    <text evidence="1">Belongs to the 3-hydroxyacyl-CoA dehydrogenase family.</text>
</comment>
<dbReference type="SUPFAM" id="SSF51735">
    <property type="entry name" value="NAD(P)-binding Rossmann-fold domains"/>
    <property type="match status" value="1"/>
</dbReference>
<dbReference type="InterPro" id="IPR013328">
    <property type="entry name" value="6PGD_dom2"/>
</dbReference>
<dbReference type="PROSITE" id="PS00067">
    <property type="entry name" value="3HCDH"/>
    <property type="match status" value="1"/>
</dbReference>
<evidence type="ECO:0000259" key="3">
    <source>
        <dbReference type="Pfam" id="PF00725"/>
    </source>
</evidence>
<dbReference type="OrthoDB" id="2021159at2759"/>
<gene>
    <name evidence="5" type="ORF">C0Q70_11032</name>
</gene>
<dbReference type="Proteomes" id="UP000245119">
    <property type="component" value="Linkage Group LG6"/>
</dbReference>
<dbReference type="SUPFAM" id="SSF48179">
    <property type="entry name" value="6-phosphogluconate dehydrogenase C-terminal domain-like"/>
    <property type="match status" value="1"/>
</dbReference>
<feature type="domain" description="3-hydroxyacyl-CoA dehydrogenase C-terminal" evidence="3">
    <location>
        <begin position="184"/>
        <end position="238"/>
    </location>
</feature>
<dbReference type="InterPro" id="IPR008927">
    <property type="entry name" value="6-PGluconate_DH-like_C_sf"/>
</dbReference>
<dbReference type="AlphaFoldDB" id="A0A2T7P4U5"/>
<keyword evidence="2" id="KW-0560">Oxidoreductase</keyword>
<dbReference type="PANTHER" id="PTHR48075:SF1">
    <property type="entry name" value="LAMBDA-CRYSTALLIN HOMOLOG"/>
    <property type="match status" value="1"/>
</dbReference>
<accession>A0A2T7P4U5</accession>
<evidence type="ECO:0000313" key="6">
    <source>
        <dbReference type="Proteomes" id="UP000245119"/>
    </source>
</evidence>
<evidence type="ECO:0000256" key="1">
    <source>
        <dbReference type="ARBA" id="ARBA00009463"/>
    </source>
</evidence>
<evidence type="ECO:0000259" key="4">
    <source>
        <dbReference type="Pfam" id="PF02737"/>
    </source>
</evidence>
<dbReference type="Pfam" id="PF02737">
    <property type="entry name" value="3HCDH_N"/>
    <property type="match status" value="1"/>
</dbReference>
<dbReference type="GO" id="GO:0070403">
    <property type="term" value="F:NAD+ binding"/>
    <property type="evidence" value="ECO:0007669"/>
    <property type="project" value="InterPro"/>
</dbReference>
<dbReference type="PANTHER" id="PTHR48075">
    <property type="entry name" value="3-HYDROXYACYL-COA DEHYDROGENASE FAMILY PROTEIN"/>
    <property type="match status" value="1"/>
</dbReference>
<dbReference type="STRING" id="400727.A0A2T7P4U5"/>
<organism evidence="5 6">
    <name type="scientific">Pomacea canaliculata</name>
    <name type="common">Golden apple snail</name>
    <dbReference type="NCBI Taxonomy" id="400727"/>
    <lineage>
        <taxon>Eukaryota</taxon>
        <taxon>Metazoa</taxon>
        <taxon>Spiralia</taxon>
        <taxon>Lophotrochozoa</taxon>
        <taxon>Mollusca</taxon>
        <taxon>Gastropoda</taxon>
        <taxon>Caenogastropoda</taxon>
        <taxon>Architaenioglossa</taxon>
        <taxon>Ampullarioidea</taxon>
        <taxon>Ampullariidae</taxon>
        <taxon>Pomacea</taxon>
    </lineage>
</organism>
<dbReference type="EMBL" id="PZQS01000006">
    <property type="protein sequence ID" value="PVD28444.1"/>
    <property type="molecule type" value="Genomic_DNA"/>
</dbReference>
<protein>
    <recommendedName>
        <fullName evidence="7">3-hydroxyacyl-CoA dehydrogenase NAD binding domain-containing protein</fullName>
    </recommendedName>
</protein>
<evidence type="ECO:0000256" key="2">
    <source>
        <dbReference type="ARBA" id="ARBA00023002"/>
    </source>
</evidence>
<dbReference type="InterPro" id="IPR006108">
    <property type="entry name" value="3HC_DH_C"/>
</dbReference>
<feature type="domain" description="3-hydroxyacyl-CoA dehydrogenase NAD binding" evidence="4">
    <location>
        <begin position="8"/>
        <end position="181"/>
    </location>
</feature>
<keyword evidence="6" id="KW-1185">Reference proteome</keyword>
<dbReference type="GO" id="GO:0050104">
    <property type="term" value="F:L-gulonate 3-dehydrogenase activity"/>
    <property type="evidence" value="ECO:0007669"/>
    <property type="project" value="TreeGrafter"/>
</dbReference>
<evidence type="ECO:0000313" key="5">
    <source>
        <dbReference type="EMBL" id="PVD28444.1"/>
    </source>
</evidence>
<dbReference type="InterPro" id="IPR006176">
    <property type="entry name" value="3-OHacyl-CoA_DH_NAD-bd"/>
</dbReference>
<comment type="caution">
    <text evidence="5">The sequence shown here is derived from an EMBL/GenBank/DDBJ whole genome shotgun (WGS) entry which is preliminary data.</text>
</comment>